<sequence length="117" mass="13163">MTVSIFAISCSFHMSTIDAGHISNENTLTADRFLRLFLRTPKWSFGPVLQRSVSLWPKQALELWPCSAELGPWRLEEPIHSPTDIPDDTLLMDEAWPKAPKKATIMLRSKMVVVAAA</sequence>
<dbReference type="AlphaFoldDB" id="A0AAV8PR23"/>
<dbReference type="Proteomes" id="UP001222027">
    <property type="component" value="Unassembled WGS sequence"/>
</dbReference>
<evidence type="ECO:0000313" key="2">
    <source>
        <dbReference type="Proteomes" id="UP001222027"/>
    </source>
</evidence>
<gene>
    <name evidence="1" type="ORF">OPV22_032249</name>
</gene>
<keyword evidence="2" id="KW-1185">Reference proteome</keyword>
<organism evidence="1 2">
    <name type="scientific">Ensete ventricosum</name>
    <name type="common">Abyssinian banana</name>
    <name type="synonym">Musa ensete</name>
    <dbReference type="NCBI Taxonomy" id="4639"/>
    <lineage>
        <taxon>Eukaryota</taxon>
        <taxon>Viridiplantae</taxon>
        <taxon>Streptophyta</taxon>
        <taxon>Embryophyta</taxon>
        <taxon>Tracheophyta</taxon>
        <taxon>Spermatophyta</taxon>
        <taxon>Magnoliopsida</taxon>
        <taxon>Liliopsida</taxon>
        <taxon>Zingiberales</taxon>
        <taxon>Musaceae</taxon>
        <taxon>Ensete</taxon>
    </lineage>
</organism>
<proteinExistence type="predicted"/>
<reference evidence="1 2" key="1">
    <citation type="submission" date="2022-12" db="EMBL/GenBank/DDBJ databases">
        <title>Chromosome-scale assembly of the Ensete ventricosum genome.</title>
        <authorList>
            <person name="Dussert Y."/>
            <person name="Stocks J."/>
            <person name="Wendawek A."/>
            <person name="Woldeyes F."/>
            <person name="Nichols R.A."/>
            <person name="Borrell J.S."/>
        </authorList>
    </citation>
    <scope>NUCLEOTIDE SEQUENCE [LARGE SCALE GENOMIC DNA]</scope>
    <source>
        <strain evidence="2">cv. Maze</strain>
        <tissue evidence="1">Seeds</tissue>
    </source>
</reference>
<comment type="caution">
    <text evidence="1">The sequence shown here is derived from an EMBL/GenBank/DDBJ whole genome shotgun (WGS) entry which is preliminary data.</text>
</comment>
<protein>
    <submittedName>
        <fullName evidence="1">Uncharacterized protein</fullName>
    </submittedName>
</protein>
<dbReference type="EMBL" id="JAQQAF010000009">
    <property type="protein sequence ID" value="KAJ8459323.1"/>
    <property type="molecule type" value="Genomic_DNA"/>
</dbReference>
<accession>A0AAV8PR23</accession>
<name>A0AAV8PR23_ENSVE</name>
<evidence type="ECO:0000313" key="1">
    <source>
        <dbReference type="EMBL" id="KAJ8459323.1"/>
    </source>
</evidence>